<dbReference type="GO" id="GO:0000978">
    <property type="term" value="F:RNA polymerase II cis-regulatory region sequence-specific DNA binding"/>
    <property type="evidence" value="ECO:0007669"/>
    <property type="project" value="TreeGrafter"/>
</dbReference>
<dbReference type="GO" id="GO:0021915">
    <property type="term" value="P:neural tube development"/>
    <property type="evidence" value="ECO:0007669"/>
    <property type="project" value="TreeGrafter"/>
</dbReference>
<dbReference type="PANTHER" id="PTHR11037:SF17">
    <property type="entry name" value="GRAINYHEAD-LIKE PROTEIN 2 HOMOLOG"/>
    <property type="match status" value="1"/>
</dbReference>
<proteinExistence type="predicted"/>
<protein>
    <recommendedName>
        <fullName evidence="1">GRHL1/CP2 C-terminal domain-containing protein</fullName>
    </recommendedName>
</protein>
<dbReference type="GO" id="GO:0005634">
    <property type="term" value="C:nucleus"/>
    <property type="evidence" value="ECO:0007669"/>
    <property type="project" value="TreeGrafter"/>
</dbReference>
<keyword evidence="3" id="KW-1185">Reference proteome</keyword>
<dbReference type="InterPro" id="IPR040167">
    <property type="entry name" value="TF_CP2-like"/>
</dbReference>
<dbReference type="GO" id="GO:0007420">
    <property type="term" value="P:brain development"/>
    <property type="evidence" value="ECO:0007669"/>
    <property type="project" value="TreeGrafter"/>
</dbReference>
<evidence type="ECO:0000259" key="1">
    <source>
        <dbReference type="Pfam" id="PF25416"/>
    </source>
</evidence>
<comment type="caution">
    <text evidence="2">The sequence shown here is derived from an EMBL/GenBank/DDBJ whole genome shotgun (WGS) entry which is preliminary data.</text>
</comment>
<dbReference type="AlphaFoldDB" id="A0AAN8MG50"/>
<dbReference type="PANTHER" id="PTHR11037">
    <property type="entry name" value="TRANSCRIPTION FACTOR CP2"/>
    <property type="match status" value="1"/>
</dbReference>
<dbReference type="GO" id="GO:0001228">
    <property type="term" value="F:DNA-binding transcription activator activity, RNA polymerase II-specific"/>
    <property type="evidence" value="ECO:0007669"/>
    <property type="project" value="TreeGrafter"/>
</dbReference>
<name>A0AAN8MG50_9TELE</name>
<feature type="domain" description="GRHL1/CP2 C-terminal" evidence="1">
    <location>
        <begin position="33"/>
        <end position="120"/>
    </location>
</feature>
<sequence length="121" mass="13925">MEREGGVVMKSVSRPAEEHICSPPAKHFKPEIQKRVLLYVRKESDEVFDALMLKSPTLMALLEAISEKYAVPREKTKIYKKNRGILVNMDDNIIEHYSNEDTFILAIERSADCFRVTLAEI</sequence>
<evidence type="ECO:0000313" key="3">
    <source>
        <dbReference type="Proteomes" id="UP001356427"/>
    </source>
</evidence>
<dbReference type="Proteomes" id="UP001356427">
    <property type="component" value="Unassembled WGS sequence"/>
</dbReference>
<dbReference type="InterPro" id="IPR057520">
    <property type="entry name" value="GRHL1/CP2_C"/>
</dbReference>
<organism evidence="2 3">
    <name type="scientific">Coregonus suidteri</name>
    <dbReference type="NCBI Taxonomy" id="861788"/>
    <lineage>
        <taxon>Eukaryota</taxon>
        <taxon>Metazoa</taxon>
        <taxon>Chordata</taxon>
        <taxon>Craniata</taxon>
        <taxon>Vertebrata</taxon>
        <taxon>Euteleostomi</taxon>
        <taxon>Actinopterygii</taxon>
        <taxon>Neopterygii</taxon>
        <taxon>Teleostei</taxon>
        <taxon>Protacanthopterygii</taxon>
        <taxon>Salmoniformes</taxon>
        <taxon>Salmonidae</taxon>
        <taxon>Coregoninae</taxon>
        <taxon>Coregonus</taxon>
    </lineage>
</organism>
<dbReference type="Pfam" id="PF25416">
    <property type="entry name" value="GRHL1_C"/>
    <property type="match status" value="1"/>
</dbReference>
<evidence type="ECO:0000313" key="2">
    <source>
        <dbReference type="EMBL" id="KAK6325946.1"/>
    </source>
</evidence>
<dbReference type="EMBL" id="JAGTTL010000002">
    <property type="protein sequence ID" value="KAK6325946.1"/>
    <property type="molecule type" value="Genomic_DNA"/>
</dbReference>
<reference evidence="2 3" key="1">
    <citation type="submission" date="2021-04" db="EMBL/GenBank/DDBJ databases">
        <authorList>
            <person name="De Guttry C."/>
            <person name="Zahm M."/>
            <person name="Klopp C."/>
            <person name="Cabau C."/>
            <person name="Louis A."/>
            <person name="Berthelot C."/>
            <person name="Parey E."/>
            <person name="Roest Crollius H."/>
            <person name="Montfort J."/>
            <person name="Robinson-Rechavi M."/>
            <person name="Bucao C."/>
            <person name="Bouchez O."/>
            <person name="Gislard M."/>
            <person name="Lluch J."/>
            <person name="Milhes M."/>
            <person name="Lampietro C."/>
            <person name="Lopez Roques C."/>
            <person name="Donnadieu C."/>
            <person name="Braasch I."/>
            <person name="Desvignes T."/>
            <person name="Postlethwait J."/>
            <person name="Bobe J."/>
            <person name="Wedekind C."/>
            <person name="Guiguen Y."/>
        </authorList>
    </citation>
    <scope>NUCLEOTIDE SEQUENCE [LARGE SCALE GENOMIC DNA]</scope>
    <source>
        <strain evidence="2">Cs_M1</strain>
        <tissue evidence="2">Blood</tissue>
    </source>
</reference>
<accession>A0AAN8MG50</accession>
<gene>
    <name evidence="2" type="ORF">J4Q44_G00015900</name>
</gene>